<evidence type="ECO:0000313" key="16">
    <source>
        <dbReference type="Proteomes" id="UP000821598"/>
    </source>
</evidence>
<evidence type="ECO:0000256" key="6">
    <source>
        <dbReference type="ARBA" id="ARBA00022729"/>
    </source>
</evidence>
<protein>
    <submittedName>
        <fullName evidence="13 14">Porin</fullName>
    </submittedName>
</protein>
<keyword evidence="5" id="KW-0812">Transmembrane</keyword>
<dbReference type="InterPro" id="IPR033900">
    <property type="entry name" value="Gram_neg_porin_domain"/>
</dbReference>
<dbReference type="InterPro" id="IPR001702">
    <property type="entry name" value="Porin_Gram-ve"/>
</dbReference>
<dbReference type="AlphaFoldDB" id="A0A7W8P888"/>
<evidence type="ECO:0000256" key="7">
    <source>
        <dbReference type="ARBA" id="ARBA00023065"/>
    </source>
</evidence>
<dbReference type="CDD" id="cd00342">
    <property type="entry name" value="gram_neg_porins"/>
    <property type="match status" value="1"/>
</dbReference>
<keyword evidence="7" id="KW-0406">Ion transport</keyword>
<keyword evidence="8" id="KW-0626">Porin</keyword>
<dbReference type="InterPro" id="IPR023614">
    <property type="entry name" value="Porin_dom_sf"/>
</dbReference>
<comment type="subcellular location">
    <subcellularLocation>
        <location evidence="1">Cell outer membrane</location>
        <topology evidence="1">Multi-pass membrane protein</topology>
    </subcellularLocation>
</comment>
<feature type="chain" id="PRO_5031532168" evidence="11">
    <location>
        <begin position="21"/>
        <end position="361"/>
    </location>
</feature>
<dbReference type="GO" id="GO:0015288">
    <property type="term" value="F:porin activity"/>
    <property type="evidence" value="ECO:0007669"/>
    <property type="project" value="UniProtKB-KW"/>
</dbReference>
<dbReference type="Pfam" id="PF13609">
    <property type="entry name" value="Porin_4"/>
    <property type="match status" value="1"/>
</dbReference>
<reference evidence="13 15" key="2">
    <citation type="submission" date="2020-08" db="EMBL/GenBank/DDBJ databases">
        <title>Genomic Encyclopedia of Type Strains, Phase IV (KMG-V): Genome sequencing to study the core and pangenomes of soil and plant-associated prokaryotes.</title>
        <authorList>
            <person name="Whitman W."/>
        </authorList>
    </citation>
    <scope>NUCLEOTIDE SEQUENCE [LARGE SCALE GENOMIC DNA]</scope>
    <source>
        <strain evidence="13 15">JPY162</strain>
    </source>
</reference>
<dbReference type="PRINTS" id="PR00184">
    <property type="entry name" value="NEISSPPORIN"/>
</dbReference>
<proteinExistence type="predicted"/>
<comment type="caution">
    <text evidence="13">The sequence shown here is derived from an EMBL/GenBank/DDBJ whole genome shotgun (WGS) entry which is preliminary data.</text>
</comment>
<dbReference type="PANTHER" id="PTHR34501:SF9">
    <property type="entry name" value="MAJOR OUTER MEMBRANE PROTEIN P.IA"/>
    <property type="match status" value="1"/>
</dbReference>
<dbReference type="RefSeq" id="WP_176366159.1">
    <property type="nucleotide sequence ID" value="NZ_JACHDE010000034.1"/>
</dbReference>
<evidence type="ECO:0000256" key="1">
    <source>
        <dbReference type="ARBA" id="ARBA00004571"/>
    </source>
</evidence>
<keyword evidence="3" id="KW-0813">Transport</keyword>
<dbReference type="Gene3D" id="2.40.160.10">
    <property type="entry name" value="Porin"/>
    <property type="match status" value="1"/>
</dbReference>
<evidence type="ECO:0000256" key="2">
    <source>
        <dbReference type="ARBA" id="ARBA00011233"/>
    </source>
</evidence>
<dbReference type="GO" id="GO:0009279">
    <property type="term" value="C:cell outer membrane"/>
    <property type="evidence" value="ECO:0007669"/>
    <property type="project" value="UniProtKB-SubCell"/>
</dbReference>
<feature type="domain" description="Porin" evidence="12">
    <location>
        <begin position="8"/>
        <end position="329"/>
    </location>
</feature>
<evidence type="ECO:0000256" key="11">
    <source>
        <dbReference type="SAM" id="SignalP"/>
    </source>
</evidence>
<evidence type="ECO:0000256" key="4">
    <source>
        <dbReference type="ARBA" id="ARBA00022452"/>
    </source>
</evidence>
<evidence type="ECO:0000256" key="8">
    <source>
        <dbReference type="ARBA" id="ARBA00023114"/>
    </source>
</evidence>
<comment type="subunit">
    <text evidence="2">Homotrimer.</text>
</comment>
<dbReference type="InterPro" id="IPR050298">
    <property type="entry name" value="Gram-neg_bact_OMP"/>
</dbReference>
<evidence type="ECO:0000256" key="3">
    <source>
        <dbReference type="ARBA" id="ARBA00022448"/>
    </source>
</evidence>
<evidence type="ECO:0000256" key="5">
    <source>
        <dbReference type="ARBA" id="ARBA00022692"/>
    </source>
</evidence>
<organism evidence="13 15">
    <name type="scientific">Paraburkholderia youngii</name>
    <dbReference type="NCBI Taxonomy" id="2782701"/>
    <lineage>
        <taxon>Bacteria</taxon>
        <taxon>Pseudomonadati</taxon>
        <taxon>Pseudomonadota</taxon>
        <taxon>Betaproteobacteria</taxon>
        <taxon>Burkholderiales</taxon>
        <taxon>Burkholderiaceae</taxon>
        <taxon>Paraburkholderia</taxon>
    </lineage>
</organism>
<dbReference type="PRINTS" id="PR00182">
    <property type="entry name" value="ECOLNEIPORIN"/>
</dbReference>
<name>A0A7W8P888_9BURK</name>
<dbReference type="EMBL" id="JACHDE010000034">
    <property type="protein sequence ID" value="MBB5405463.1"/>
    <property type="molecule type" value="Genomic_DNA"/>
</dbReference>
<dbReference type="InterPro" id="IPR002299">
    <property type="entry name" value="Porin_Neis"/>
</dbReference>
<keyword evidence="9" id="KW-0472">Membrane</keyword>
<dbReference type="SUPFAM" id="SSF56935">
    <property type="entry name" value="Porins"/>
    <property type="match status" value="1"/>
</dbReference>
<evidence type="ECO:0000259" key="12">
    <source>
        <dbReference type="Pfam" id="PF13609"/>
    </source>
</evidence>
<dbReference type="GO" id="GO:0034220">
    <property type="term" value="P:monoatomic ion transmembrane transport"/>
    <property type="evidence" value="ECO:0007669"/>
    <property type="project" value="InterPro"/>
</dbReference>
<sequence length="361" mass="38486">MKKHILSLALLSSCATSAFAQSSVTLYGVVDASIVYTSNQKGHSAWETVSGNESGSRWGMLGSEDLGGGSKAIFRLENGFNLFSGKLAQGGREFGRQAYVGMSNKDLGTVTLGRQYNAEQDYLAPIQIGYSLTAYSLHPYDTDALNSTFRTNNMAKYVSPTVAGLQVTTTYAFSNSTDFAGNRSWSVGAKYAHGPLSAAAAYVMLDHPGSDTAGAVASDNYYPSSFIHNVIRQQIWGAGTTYTIGNATVGLLYTNTVFSLTGGTERFQNIDGGLRYQVTPAVTATVEETYTLVGSTASAPRSSHYWQTNAGVQYFLSKSTDVYLNGIYQRASGVVAFITSATAASSNQSQVVAVAGIRHKF</sequence>
<dbReference type="PANTHER" id="PTHR34501">
    <property type="entry name" value="PROTEIN YDDL-RELATED"/>
    <property type="match status" value="1"/>
</dbReference>
<evidence type="ECO:0000313" key="14">
    <source>
        <dbReference type="EMBL" id="NVI03566.1"/>
    </source>
</evidence>
<dbReference type="GO" id="GO:0046930">
    <property type="term" value="C:pore complex"/>
    <property type="evidence" value="ECO:0007669"/>
    <property type="project" value="UniProtKB-KW"/>
</dbReference>
<keyword evidence="4" id="KW-1134">Transmembrane beta strand</keyword>
<evidence type="ECO:0000313" key="15">
    <source>
        <dbReference type="Proteomes" id="UP000592820"/>
    </source>
</evidence>
<keyword evidence="10" id="KW-0998">Cell outer membrane</keyword>
<accession>A0A7W8P888</accession>
<feature type="signal peptide" evidence="11">
    <location>
        <begin position="1"/>
        <end position="20"/>
    </location>
</feature>
<dbReference type="EMBL" id="VOMC01000006">
    <property type="protein sequence ID" value="NVI03566.1"/>
    <property type="molecule type" value="Genomic_DNA"/>
</dbReference>
<keyword evidence="16" id="KW-1185">Reference proteome</keyword>
<reference evidence="14 16" key="1">
    <citation type="submission" date="2019-08" db="EMBL/GenBank/DDBJ databases">
        <title>Paraburkholderia simonii sp. nov. and P. youngii sp. nov. Brazilian and Mexican Mimosa-associated rhizobia.</title>
        <authorList>
            <person name="Mavima L."/>
            <person name="Beukes C.W."/>
            <person name="Palmer M."/>
            <person name="De Meyer S.E."/>
            <person name="James E.K."/>
            <person name="Maluk M."/>
            <person name="Avontuur J.R."/>
            <person name="Chan W.Y."/>
            <person name="Venter S.N."/>
            <person name="Steenkamp E.T."/>
        </authorList>
    </citation>
    <scope>NUCLEOTIDE SEQUENCE [LARGE SCALE GENOMIC DNA]</scope>
    <source>
        <strain evidence="14 16">JPY454</strain>
    </source>
</reference>
<dbReference type="Proteomes" id="UP000592820">
    <property type="component" value="Unassembled WGS sequence"/>
</dbReference>
<gene>
    <name evidence="14" type="ORF">FSB64_07125</name>
    <name evidence="13" type="ORF">HDG41_007559</name>
</gene>
<evidence type="ECO:0000256" key="10">
    <source>
        <dbReference type="ARBA" id="ARBA00023237"/>
    </source>
</evidence>
<evidence type="ECO:0000256" key="9">
    <source>
        <dbReference type="ARBA" id="ARBA00023136"/>
    </source>
</evidence>
<evidence type="ECO:0000313" key="13">
    <source>
        <dbReference type="EMBL" id="MBB5405463.1"/>
    </source>
</evidence>
<dbReference type="Proteomes" id="UP000821598">
    <property type="component" value="Unassembled WGS sequence"/>
</dbReference>
<keyword evidence="6 11" id="KW-0732">Signal</keyword>